<dbReference type="PATRIC" id="fig|291169.3.peg.708"/>
<sequence length="79" mass="9065">MSVIHLQALDKIRDKEWDDAHQLIQQYSDPLACLIHGYLHRIEGDLSNAAYWYNRANEVVPANGLDDELQRLYTLAGKA</sequence>
<gene>
    <name evidence="1" type="ORF">A9E74_00705</name>
</gene>
<dbReference type="Proteomes" id="UP000094379">
    <property type="component" value="Unassembled WGS sequence"/>
</dbReference>
<protein>
    <recommendedName>
        <fullName evidence="3">Tetratricopeptide repeat protein</fullName>
    </recommendedName>
</protein>
<name>A0A1E3GU94_9GAMM</name>
<accession>A0A1E3GU94</accession>
<dbReference type="EMBL" id="MCRI01000004">
    <property type="protein sequence ID" value="ODN67597.1"/>
    <property type="molecule type" value="Genomic_DNA"/>
</dbReference>
<evidence type="ECO:0008006" key="3">
    <source>
        <dbReference type="Google" id="ProtNLM"/>
    </source>
</evidence>
<dbReference type="RefSeq" id="WP_069295245.1">
    <property type="nucleotide sequence ID" value="NZ_MCRI01000004.1"/>
</dbReference>
<evidence type="ECO:0000313" key="2">
    <source>
        <dbReference type="Proteomes" id="UP000094379"/>
    </source>
</evidence>
<dbReference type="InterPro" id="IPR011990">
    <property type="entry name" value="TPR-like_helical_dom_sf"/>
</dbReference>
<dbReference type="STRING" id="291169.A9E74_00705"/>
<evidence type="ECO:0000313" key="1">
    <source>
        <dbReference type="EMBL" id="ODN67597.1"/>
    </source>
</evidence>
<reference evidence="1 2" key="1">
    <citation type="submission" date="2016-07" db="EMBL/GenBank/DDBJ databases">
        <title>Draft Genome Sequence of Methylophaga muralis Bur 1.</title>
        <authorList>
            <person name="Vasilenko O.V."/>
            <person name="Doronina N.V."/>
            <person name="Shmareva M.N."/>
            <person name="Tarlachkov S.V."/>
            <person name="Mustakhimov I."/>
            <person name="Trotsenko Y.A."/>
        </authorList>
    </citation>
    <scope>NUCLEOTIDE SEQUENCE [LARGE SCALE GENOMIC DNA]</scope>
    <source>
        <strain evidence="1 2">Bur 1</strain>
    </source>
</reference>
<proteinExistence type="predicted"/>
<dbReference type="AlphaFoldDB" id="A0A1E3GU94"/>
<keyword evidence="2" id="KW-1185">Reference proteome</keyword>
<organism evidence="1 2">
    <name type="scientific">Methylophaga muralis</name>
    <dbReference type="NCBI Taxonomy" id="291169"/>
    <lineage>
        <taxon>Bacteria</taxon>
        <taxon>Pseudomonadati</taxon>
        <taxon>Pseudomonadota</taxon>
        <taxon>Gammaproteobacteria</taxon>
        <taxon>Thiotrichales</taxon>
        <taxon>Piscirickettsiaceae</taxon>
        <taxon>Methylophaga</taxon>
    </lineage>
</organism>
<dbReference type="SUPFAM" id="SSF48452">
    <property type="entry name" value="TPR-like"/>
    <property type="match status" value="1"/>
</dbReference>
<comment type="caution">
    <text evidence="1">The sequence shown here is derived from an EMBL/GenBank/DDBJ whole genome shotgun (WGS) entry which is preliminary data.</text>
</comment>